<dbReference type="InterPro" id="IPR027574">
    <property type="entry name" value="Thiaminase_II"/>
</dbReference>
<dbReference type="eggNOG" id="COG0819">
    <property type="taxonomic scope" value="Bacteria"/>
</dbReference>
<dbReference type="EMBL" id="ATSX01000001">
    <property type="protein sequence ID" value="EUK18285.1"/>
    <property type="molecule type" value="Genomic_DNA"/>
</dbReference>
<dbReference type="InterPro" id="IPR050967">
    <property type="entry name" value="Thiamine_Salvage_TenA"/>
</dbReference>
<dbReference type="Pfam" id="PF03070">
    <property type="entry name" value="TENA_THI-4"/>
    <property type="match status" value="1"/>
</dbReference>
<dbReference type="NCBIfam" id="TIGR04306">
    <property type="entry name" value="salvage_TenA"/>
    <property type="match status" value="1"/>
</dbReference>
<comment type="catalytic activity">
    <reaction evidence="1">
        <text>thiamine + H2O = 5-(2-hydroxyethyl)-4-methylthiazole + 4-amino-5-hydroxymethyl-2-methylpyrimidine + H(+)</text>
        <dbReference type="Rhea" id="RHEA:17509"/>
        <dbReference type="ChEBI" id="CHEBI:15377"/>
        <dbReference type="ChEBI" id="CHEBI:15378"/>
        <dbReference type="ChEBI" id="CHEBI:16892"/>
        <dbReference type="ChEBI" id="CHEBI:17957"/>
        <dbReference type="ChEBI" id="CHEBI:18385"/>
        <dbReference type="EC" id="3.5.99.2"/>
    </reaction>
</comment>
<dbReference type="InterPro" id="IPR004305">
    <property type="entry name" value="Thiaminase-2/PQQC"/>
</dbReference>
<dbReference type="RefSeq" id="WP_051461761.1">
    <property type="nucleotide sequence ID" value="NZ_ATSX01000001.1"/>
</dbReference>
<dbReference type="SUPFAM" id="SSF48613">
    <property type="entry name" value="Heme oxygenase-like"/>
    <property type="match status" value="1"/>
</dbReference>
<reference evidence="3 4" key="1">
    <citation type="journal article" date="2014" name="Genome Announc.">
        <title>Draft Genome Sequence of Commensalibacter papalotli MX01, a Symbiont Identified from the Guts of Overwintering Monarch Butterflies.</title>
        <authorList>
            <person name="Servin-Garciduenas L.E."/>
            <person name="Sanchez-Quinto A."/>
            <person name="Martinez-Romero E."/>
        </authorList>
    </citation>
    <scope>NUCLEOTIDE SEQUENCE [LARGE SCALE GENOMIC DNA]</scope>
    <source>
        <strain evidence="4">MX-MONARCH01</strain>
    </source>
</reference>
<proteinExistence type="inferred from homology"/>
<dbReference type="OrthoDB" id="34166at2"/>
<dbReference type="Proteomes" id="UP000019250">
    <property type="component" value="Unassembled WGS sequence"/>
</dbReference>
<comment type="function">
    <text evidence="1">Catalyzes an amino-pyrimidine hydrolysis reaction at the C5' of the pyrimidine moiety of thiamine compounds, a reaction that is part of a thiamine salvage pathway.</text>
</comment>
<comment type="similarity">
    <text evidence="1">Belongs to the TenA family.</text>
</comment>
<feature type="domain" description="Thiaminase-2/PQQC" evidence="2">
    <location>
        <begin position="25"/>
        <end position="228"/>
    </location>
</feature>
<dbReference type="GO" id="GO:0050334">
    <property type="term" value="F:thiaminase activity"/>
    <property type="evidence" value="ECO:0007669"/>
    <property type="project" value="UniProtKB-EC"/>
</dbReference>
<protein>
    <recommendedName>
        <fullName evidence="1">Aminopyrimidine aminohydrolase</fullName>
        <ecNumber evidence="1">3.5.99.2</ecNumber>
    </recommendedName>
</protein>
<dbReference type="PATRIC" id="fig|1208583.4.peg.198"/>
<name>W7DTL8_9PROT</name>
<gene>
    <name evidence="3" type="ORF">COMX_01005</name>
</gene>
<dbReference type="PANTHER" id="PTHR43198">
    <property type="entry name" value="BIFUNCTIONAL TH2 PROTEIN"/>
    <property type="match status" value="1"/>
</dbReference>
<evidence type="ECO:0000256" key="1">
    <source>
        <dbReference type="RuleBase" id="RU363093"/>
    </source>
</evidence>
<dbReference type="CDD" id="cd19367">
    <property type="entry name" value="TenA_C_ScTHI20-like"/>
    <property type="match status" value="1"/>
</dbReference>
<dbReference type="GO" id="GO:0009228">
    <property type="term" value="P:thiamine biosynthetic process"/>
    <property type="evidence" value="ECO:0007669"/>
    <property type="project" value="UniProtKB-KW"/>
</dbReference>
<dbReference type="PANTHER" id="PTHR43198:SF2">
    <property type="entry name" value="SI:CH1073-67J19.1-RELATED"/>
    <property type="match status" value="1"/>
</dbReference>
<dbReference type="InterPro" id="IPR016084">
    <property type="entry name" value="Haem_Oase-like_multi-hlx"/>
</dbReference>
<comment type="catalytic activity">
    <reaction evidence="1">
        <text>4-amino-5-aminomethyl-2-methylpyrimidine + H2O = 4-amino-5-hydroxymethyl-2-methylpyrimidine + NH4(+)</text>
        <dbReference type="Rhea" id="RHEA:31799"/>
        <dbReference type="ChEBI" id="CHEBI:15377"/>
        <dbReference type="ChEBI" id="CHEBI:16892"/>
        <dbReference type="ChEBI" id="CHEBI:28938"/>
        <dbReference type="ChEBI" id="CHEBI:63416"/>
        <dbReference type="EC" id="3.5.99.2"/>
    </reaction>
</comment>
<keyword evidence="1" id="KW-0378">Hydrolase</keyword>
<dbReference type="GO" id="GO:0005829">
    <property type="term" value="C:cytosol"/>
    <property type="evidence" value="ECO:0007669"/>
    <property type="project" value="TreeGrafter"/>
</dbReference>
<accession>W7DTL8</accession>
<dbReference type="Gene3D" id="1.20.910.10">
    <property type="entry name" value="Heme oxygenase-like"/>
    <property type="match status" value="1"/>
</dbReference>
<dbReference type="STRING" id="1208583.COMX_01005"/>
<evidence type="ECO:0000313" key="4">
    <source>
        <dbReference type="Proteomes" id="UP000019250"/>
    </source>
</evidence>
<dbReference type="GO" id="GO:0009229">
    <property type="term" value="P:thiamine diphosphate biosynthetic process"/>
    <property type="evidence" value="ECO:0007669"/>
    <property type="project" value="UniProtKB-UniPathway"/>
</dbReference>
<dbReference type="EC" id="3.5.99.2" evidence="1"/>
<evidence type="ECO:0000259" key="2">
    <source>
        <dbReference type="Pfam" id="PF03070"/>
    </source>
</evidence>
<dbReference type="UniPathway" id="UPA00060"/>
<organism evidence="3 4">
    <name type="scientific">Commensalibacter papalotli</name>
    <name type="common">ex Servin-Garciduenas et al. 2014</name>
    <dbReference type="NCBI Taxonomy" id="1208583"/>
    <lineage>
        <taxon>Bacteria</taxon>
        <taxon>Pseudomonadati</taxon>
        <taxon>Pseudomonadota</taxon>
        <taxon>Alphaproteobacteria</taxon>
        <taxon>Acetobacterales</taxon>
        <taxon>Acetobacteraceae</taxon>
    </lineage>
</organism>
<keyword evidence="4" id="KW-1185">Reference proteome</keyword>
<keyword evidence="1" id="KW-0784">Thiamine biosynthesis</keyword>
<sequence>MSDVIKDTLSLFDRGLIGRFRRDCQNDWLQFTQHRFVKELAAGTLEQKEFQQFLIQDYLYLHDYCRVVSLAIYKSNDFTEMQYFASLMQGLLNAELPFHIKYCQERGITQGQIEKSSKTLELVAYSQYLLSKSMQGDLLDLIVLLSPCLVGYGEIGLRMSIDKCTNIKNNPYQSWLNTYTDSLYIDLIKKSFYFIDELGKKYGAEQRYQTLLEKFTMSVRLESAFWNVGRANLLGAIS</sequence>
<dbReference type="AlphaFoldDB" id="W7DTL8"/>
<comment type="caution">
    <text evidence="3">The sequence shown here is derived from an EMBL/GenBank/DDBJ whole genome shotgun (WGS) entry which is preliminary data.</text>
</comment>
<evidence type="ECO:0000313" key="3">
    <source>
        <dbReference type="EMBL" id="EUK18285.1"/>
    </source>
</evidence>
<comment type="pathway">
    <text evidence="1">Cofactor biosynthesis; thiamine diphosphate biosynthesis.</text>
</comment>